<evidence type="ECO:0000313" key="2">
    <source>
        <dbReference type="Proteomes" id="UP000190951"/>
    </source>
</evidence>
<keyword evidence="2" id="KW-1185">Reference proteome</keyword>
<proteinExistence type="predicted"/>
<name>A0A1S8LIB9_9CLOT</name>
<organism evidence="1 2">
    <name type="scientific">Clostridium felsineum</name>
    <dbReference type="NCBI Taxonomy" id="36839"/>
    <lineage>
        <taxon>Bacteria</taxon>
        <taxon>Bacillati</taxon>
        <taxon>Bacillota</taxon>
        <taxon>Clostridia</taxon>
        <taxon>Eubacteriales</taxon>
        <taxon>Clostridiaceae</taxon>
        <taxon>Clostridium</taxon>
    </lineage>
</organism>
<gene>
    <name evidence="1" type="ORF">CROST_012310</name>
</gene>
<reference evidence="1 2" key="1">
    <citation type="submission" date="2022-04" db="EMBL/GenBank/DDBJ databases">
        <title>Genome sequence of C. roseum typestrain.</title>
        <authorList>
            <person name="Poehlein A."/>
            <person name="Schoch T."/>
            <person name="Duerre P."/>
            <person name="Daniel R."/>
        </authorList>
    </citation>
    <scope>NUCLEOTIDE SEQUENCE [LARGE SCALE GENOMIC DNA]</scope>
    <source>
        <strain evidence="1 2">DSM 7320</strain>
    </source>
</reference>
<dbReference type="EMBL" id="CP096983">
    <property type="protein sequence ID" value="URZ10521.1"/>
    <property type="molecule type" value="Genomic_DNA"/>
</dbReference>
<dbReference type="KEGG" id="crw:CROST_012310"/>
<dbReference type="RefSeq" id="WP_077834113.1">
    <property type="nucleotide sequence ID" value="NZ_CP096983.1"/>
</dbReference>
<accession>A0A1S8LIB9</accession>
<dbReference type="AlphaFoldDB" id="A0A1S8LIB9"/>
<protein>
    <submittedName>
        <fullName evidence="1">Uncharacterized protein</fullName>
    </submittedName>
</protein>
<sequence length="526" mass="60514">MCEKLMMSENSYEYKDFLEAVKKQFEFIVKEEKKLFVTNAEGLFDAYLNNLPEKSRQHYNCKTCKSFIEKYGALVTICDTGKIKSVIWNENFAPDFFKESVKAMKNIVLNSKVEEVFISEIEILGQPATGKWKHLSVNIPSTMVYHKKLFSAKQVSAEKAEDFRILKEGLKEYKIETVKQAVTLLKSESLYGFEKCLSIAEWLMDVHNKCANNKNSDNILWKAVATAPNGYCHIKSSMIGTLLDDIVLNLPFETIRNRFNQKMDPLNYQRPKALPTEGNIARAEKIVKELGIEKSLVRRFARVEELEKVWVPKIKNEQAKKGGVFAHIKTKSSQEKNIEMSPITITFRKFSETVLPLAEKIEYLVENKKRNYSAILTASYSDAPPILQWDREEKRNPFSWYVYQGGSEYKKWNLSLGYCTVNTVCMQPSMWFGHYPNQSKSVFFILEGAKDTEYMDAGNAIFPANLKSELREIRSTIEAYSKSALIEDYDNSSACGIKLEYGNNFDAIFRVTNSTGAVVYKLDRWD</sequence>
<dbReference type="Proteomes" id="UP000190951">
    <property type="component" value="Chromosome"/>
</dbReference>
<evidence type="ECO:0000313" key="1">
    <source>
        <dbReference type="EMBL" id="URZ10521.1"/>
    </source>
</evidence>
<dbReference type="STRING" id="84029.CROST_07570"/>